<dbReference type="Pfam" id="PF00126">
    <property type="entry name" value="HTH_1"/>
    <property type="match status" value="1"/>
</dbReference>
<dbReference type="Pfam" id="PF03466">
    <property type="entry name" value="LysR_substrate"/>
    <property type="match status" value="1"/>
</dbReference>
<dbReference type="InterPro" id="IPR050389">
    <property type="entry name" value="LysR-type_TF"/>
</dbReference>
<dbReference type="Gene3D" id="1.10.10.10">
    <property type="entry name" value="Winged helix-like DNA-binding domain superfamily/Winged helix DNA-binding domain"/>
    <property type="match status" value="1"/>
</dbReference>
<dbReference type="Gene3D" id="3.40.190.10">
    <property type="entry name" value="Periplasmic binding protein-like II"/>
    <property type="match status" value="2"/>
</dbReference>
<accession>A0A1H5VDM1</accession>
<feature type="domain" description="HTH lysR-type" evidence="5">
    <location>
        <begin position="20"/>
        <end position="77"/>
    </location>
</feature>
<dbReference type="Proteomes" id="UP000236721">
    <property type="component" value="Unassembled WGS sequence"/>
</dbReference>
<evidence type="ECO:0000259" key="5">
    <source>
        <dbReference type="PROSITE" id="PS50931"/>
    </source>
</evidence>
<dbReference type="GO" id="GO:0003700">
    <property type="term" value="F:DNA-binding transcription factor activity"/>
    <property type="evidence" value="ECO:0007669"/>
    <property type="project" value="InterPro"/>
</dbReference>
<dbReference type="SUPFAM" id="SSF46785">
    <property type="entry name" value="Winged helix' DNA-binding domain"/>
    <property type="match status" value="1"/>
</dbReference>
<dbReference type="InterPro" id="IPR005119">
    <property type="entry name" value="LysR_subst-bd"/>
</dbReference>
<keyword evidence="7" id="KW-1185">Reference proteome</keyword>
<dbReference type="InterPro" id="IPR036388">
    <property type="entry name" value="WH-like_DNA-bd_sf"/>
</dbReference>
<evidence type="ECO:0000256" key="4">
    <source>
        <dbReference type="ARBA" id="ARBA00023163"/>
    </source>
</evidence>
<keyword evidence="4" id="KW-0804">Transcription</keyword>
<organism evidence="6 7">
    <name type="scientific">Vibrio hangzhouensis</name>
    <dbReference type="NCBI Taxonomy" id="462991"/>
    <lineage>
        <taxon>Bacteria</taxon>
        <taxon>Pseudomonadati</taxon>
        <taxon>Pseudomonadota</taxon>
        <taxon>Gammaproteobacteria</taxon>
        <taxon>Vibrionales</taxon>
        <taxon>Vibrionaceae</taxon>
        <taxon>Vibrio</taxon>
    </lineage>
</organism>
<dbReference type="InterPro" id="IPR036390">
    <property type="entry name" value="WH_DNA-bd_sf"/>
</dbReference>
<reference evidence="7" key="1">
    <citation type="submission" date="2016-10" db="EMBL/GenBank/DDBJ databases">
        <authorList>
            <person name="Varghese N."/>
            <person name="Submissions S."/>
        </authorList>
    </citation>
    <scope>NUCLEOTIDE SEQUENCE [LARGE SCALE GENOMIC DNA]</scope>
    <source>
        <strain evidence="7">CGMCC 1.7062</strain>
    </source>
</reference>
<dbReference type="PANTHER" id="PTHR30118:SF7">
    <property type="entry name" value="TRANSCRIPTIONAL REGULATOR LYSR FAMILY"/>
    <property type="match status" value="1"/>
</dbReference>
<evidence type="ECO:0000256" key="2">
    <source>
        <dbReference type="ARBA" id="ARBA00023015"/>
    </source>
</evidence>
<dbReference type="InterPro" id="IPR000847">
    <property type="entry name" value="LysR_HTH_N"/>
</dbReference>
<dbReference type="PROSITE" id="PS50931">
    <property type="entry name" value="HTH_LYSR"/>
    <property type="match status" value="1"/>
</dbReference>
<evidence type="ECO:0000313" key="7">
    <source>
        <dbReference type="Proteomes" id="UP000236721"/>
    </source>
</evidence>
<sequence length="319" mass="36217">MPKVPSSKRPPLAKNRFANLDLNLLKVFKVLFEEQNMRKAADRLFVSQPAVSQSLQKLRFQFDDQLFVKVKTGLAPTPKAEQLSEQLLPLLYGVESVVNAMDVFEPKELDEEITIALSPSFVFSLSGEIYRFFQQHAPKLKVKVIAWNEHTIHGLEKGDILVGINAELADSYPSLCHVKVSDIAGCILVRKNHPIVDSPITVENMSQYPLARLLVSDYSKLTSPIVRIFDKQGFNLEVGFSSEYPLVLLDVVRHSDMFMGASNCFPIQDYPELVMLKPDQSIPETQYSAYSYFHTRYQNSEMIHWLNNSISNIFKASQS</sequence>
<evidence type="ECO:0000256" key="1">
    <source>
        <dbReference type="ARBA" id="ARBA00009437"/>
    </source>
</evidence>
<dbReference type="EMBL" id="FNVG01000004">
    <property type="protein sequence ID" value="SEF85186.1"/>
    <property type="molecule type" value="Genomic_DNA"/>
</dbReference>
<evidence type="ECO:0000256" key="3">
    <source>
        <dbReference type="ARBA" id="ARBA00023125"/>
    </source>
</evidence>
<gene>
    <name evidence="6" type="ORF">SAMN04488244_104156</name>
</gene>
<dbReference type="RefSeq" id="WP_103879427.1">
    <property type="nucleotide sequence ID" value="NZ_FNVG01000004.1"/>
</dbReference>
<dbReference type="PANTHER" id="PTHR30118">
    <property type="entry name" value="HTH-TYPE TRANSCRIPTIONAL REGULATOR LEUO-RELATED"/>
    <property type="match status" value="1"/>
</dbReference>
<protein>
    <submittedName>
        <fullName evidence="6">DNA-binding transcriptional regulator, LysR family</fullName>
    </submittedName>
</protein>
<proteinExistence type="inferred from homology"/>
<dbReference type="PRINTS" id="PR00039">
    <property type="entry name" value="HTHLYSR"/>
</dbReference>
<dbReference type="AlphaFoldDB" id="A0A1H5VDM1"/>
<name>A0A1H5VDM1_9VIBR</name>
<comment type="similarity">
    <text evidence="1">Belongs to the LysR transcriptional regulatory family.</text>
</comment>
<dbReference type="OrthoDB" id="6395715at2"/>
<keyword evidence="2" id="KW-0805">Transcription regulation</keyword>
<keyword evidence="3 6" id="KW-0238">DNA-binding</keyword>
<dbReference type="SUPFAM" id="SSF53850">
    <property type="entry name" value="Periplasmic binding protein-like II"/>
    <property type="match status" value="1"/>
</dbReference>
<evidence type="ECO:0000313" key="6">
    <source>
        <dbReference type="EMBL" id="SEF85186.1"/>
    </source>
</evidence>
<dbReference type="GO" id="GO:0003677">
    <property type="term" value="F:DNA binding"/>
    <property type="evidence" value="ECO:0007669"/>
    <property type="project" value="UniProtKB-KW"/>
</dbReference>